<dbReference type="EC" id="3.5.1.1" evidence="5"/>
<evidence type="ECO:0000256" key="1">
    <source>
        <dbReference type="ARBA" id="ARBA00010518"/>
    </source>
</evidence>
<dbReference type="InterPro" id="IPR006034">
    <property type="entry name" value="Asparaginase/glutaminase-like"/>
</dbReference>
<dbReference type="FunFam" id="3.40.50.1170:FF:000001">
    <property type="entry name" value="L-asparaginase 2"/>
    <property type="match status" value="1"/>
</dbReference>
<evidence type="ECO:0000259" key="4">
    <source>
        <dbReference type="Pfam" id="PF17763"/>
    </source>
</evidence>
<dbReference type="NCBIfam" id="TIGR00520">
    <property type="entry name" value="asnASE_II"/>
    <property type="match status" value="1"/>
</dbReference>
<dbReference type="PANTHER" id="PTHR11707">
    <property type="entry name" value="L-ASPARAGINASE"/>
    <property type="match status" value="1"/>
</dbReference>
<reference evidence="5" key="1">
    <citation type="submission" date="2016-10" db="EMBL/GenBank/DDBJ databases">
        <title>Sequence of Gallionella enrichment culture.</title>
        <authorList>
            <person name="Poehlein A."/>
            <person name="Muehling M."/>
            <person name="Daniel R."/>
        </authorList>
    </citation>
    <scope>NUCLEOTIDE SEQUENCE</scope>
</reference>
<dbReference type="Pfam" id="PF17763">
    <property type="entry name" value="Asparaginase_C"/>
    <property type="match status" value="1"/>
</dbReference>
<dbReference type="AlphaFoldDB" id="A0A1J5SXT5"/>
<dbReference type="CDD" id="cd08964">
    <property type="entry name" value="L-asparaginase_II"/>
    <property type="match status" value="1"/>
</dbReference>
<dbReference type="Pfam" id="PF00710">
    <property type="entry name" value="Asparaginase"/>
    <property type="match status" value="1"/>
</dbReference>
<sequence length="338" mass="35074">MSTDSQPSSRRPRLQVLATGGTIAGAQTGGRSGSYRSASLSIETLVAAVPQIAERADLALEQVAQLGSQDMDDALWLKLAERAGAALASPDVDGLVITHGTDTMEETAYFLSLVLASTKPIVLVGAMRPANAISADGPMNLYNAIAVATDPEAAGQGALVVANDEIHHARAVAKTNTTQVGTFRSINRGLAGLVNQGRIHWFGTPATRHTEASNFSVAGLAALPRVEIIYAHAGMGRTLIDCATAAGAEGLVIAGVGSGNFHADARTAAAEAAARGIAIVRASRTGGGIVERSVEVDDDRFGFIAAGDLNPQKARVLLKLALTRSRSHVAIQEMFDQY</sequence>
<feature type="domain" description="L-asparaginase N-terminal" evidence="3">
    <location>
        <begin position="14"/>
        <end position="205"/>
    </location>
</feature>
<accession>A0A1J5SXT5</accession>
<comment type="similarity">
    <text evidence="1">Belongs to the asparaginase 1 family.</text>
</comment>
<dbReference type="PIRSF" id="PIRSF001220">
    <property type="entry name" value="L-ASNase_gatD"/>
    <property type="match status" value="1"/>
</dbReference>
<dbReference type="PROSITE" id="PS00144">
    <property type="entry name" value="ASN_GLN_ASE_1"/>
    <property type="match status" value="1"/>
</dbReference>
<dbReference type="InterPro" id="IPR004550">
    <property type="entry name" value="AsnASE_II"/>
</dbReference>
<dbReference type="PRINTS" id="PR00139">
    <property type="entry name" value="ASNGLNASE"/>
</dbReference>
<evidence type="ECO:0000259" key="3">
    <source>
        <dbReference type="Pfam" id="PF00710"/>
    </source>
</evidence>
<dbReference type="InterPro" id="IPR020827">
    <property type="entry name" value="Asparaginase/glutaminase_AS1"/>
</dbReference>
<dbReference type="PANTHER" id="PTHR11707:SF28">
    <property type="entry name" value="60 KDA LYSOPHOSPHOLIPASE"/>
    <property type="match status" value="1"/>
</dbReference>
<gene>
    <name evidence="5" type="primary">ansA_1</name>
    <name evidence="5" type="ORF">GALL_113220</name>
</gene>
<dbReference type="PROSITE" id="PS00917">
    <property type="entry name" value="ASN_GLN_ASE_2"/>
    <property type="match status" value="1"/>
</dbReference>
<dbReference type="InterPro" id="IPR027475">
    <property type="entry name" value="Asparaginase/glutaminase_AS2"/>
</dbReference>
<protein>
    <submittedName>
        <fullName evidence="5">Putative L-asparaginase</fullName>
        <ecNumber evidence="5">3.5.1.1</ecNumber>
    </submittedName>
</protein>
<dbReference type="PIRSF" id="PIRSF500176">
    <property type="entry name" value="L_ASNase"/>
    <property type="match status" value="1"/>
</dbReference>
<dbReference type="PROSITE" id="PS51732">
    <property type="entry name" value="ASN_GLN_ASE_3"/>
    <property type="match status" value="1"/>
</dbReference>
<dbReference type="SUPFAM" id="SSF53774">
    <property type="entry name" value="Glutaminase/Asparaginase"/>
    <property type="match status" value="1"/>
</dbReference>
<proteinExistence type="inferred from homology"/>
<dbReference type="EMBL" id="MLJW01000043">
    <property type="protein sequence ID" value="OIR06412.1"/>
    <property type="molecule type" value="Genomic_DNA"/>
</dbReference>
<dbReference type="Gene3D" id="3.40.50.1170">
    <property type="entry name" value="L-asparaginase, N-terminal domain"/>
    <property type="match status" value="1"/>
</dbReference>
<feature type="domain" description="Asparaginase/glutaminase C-terminal" evidence="4">
    <location>
        <begin position="225"/>
        <end position="335"/>
    </location>
</feature>
<dbReference type="GO" id="GO:0006528">
    <property type="term" value="P:asparagine metabolic process"/>
    <property type="evidence" value="ECO:0007669"/>
    <property type="project" value="InterPro"/>
</dbReference>
<dbReference type="InterPro" id="IPR036152">
    <property type="entry name" value="Asp/glu_Ase-like_sf"/>
</dbReference>
<name>A0A1J5SXT5_9ZZZZ</name>
<evidence type="ECO:0000256" key="2">
    <source>
        <dbReference type="ARBA" id="ARBA00022801"/>
    </source>
</evidence>
<comment type="caution">
    <text evidence="5">The sequence shown here is derived from an EMBL/GenBank/DDBJ whole genome shotgun (WGS) entry which is preliminary data.</text>
</comment>
<dbReference type="InterPro" id="IPR027473">
    <property type="entry name" value="L-asparaginase_C"/>
</dbReference>
<keyword evidence="2 5" id="KW-0378">Hydrolase</keyword>
<organism evidence="5">
    <name type="scientific">mine drainage metagenome</name>
    <dbReference type="NCBI Taxonomy" id="410659"/>
    <lineage>
        <taxon>unclassified sequences</taxon>
        <taxon>metagenomes</taxon>
        <taxon>ecological metagenomes</taxon>
    </lineage>
</organism>
<dbReference type="GO" id="GO:0004067">
    <property type="term" value="F:asparaginase activity"/>
    <property type="evidence" value="ECO:0007669"/>
    <property type="project" value="UniProtKB-EC"/>
</dbReference>
<dbReference type="InterPro" id="IPR027474">
    <property type="entry name" value="L-asparaginase_N"/>
</dbReference>
<evidence type="ECO:0000313" key="5">
    <source>
        <dbReference type="EMBL" id="OIR06412.1"/>
    </source>
</evidence>
<dbReference type="Gene3D" id="3.40.50.40">
    <property type="match status" value="1"/>
</dbReference>
<dbReference type="SMART" id="SM00870">
    <property type="entry name" value="Asparaginase"/>
    <property type="match status" value="1"/>
</dbReference>
<dbReference type="InterPro" id="IPR037152">
    <property type="entry name" value="L-asparaginase_N_sf"/>
</dbReference>
<dbReference type="InterPro" id="IPR040919">
    <property type="entry name" value="Asparaginase_C"/>
</dbReference>